<comment type="similarity">
    <text evidence="1">Belongs to the dapper family.</text>
</comment>
<evidence type="ECO:0000313" key="4">
    <source>
        <dbReference type="Ensembl" id="ENSECRP00000015719.1"/>
    </source>
</evidence>
<dbReference type="Pfam" id="PF15268">
    <property type="entry name" value="Dapper"/>
    <property type="match status" value="1"/>
</dbReference>
<evidence type="ECO:0000256" key="1">
    <source>
        <dbReference type="ARBA" id="ARBA00010807"/>
    </source>
</evidence>
<feature type="region of interest" description="Disordered" evidence="3">
    <location>
        <begin position="662"/>
        <end position="695"/>
    </location>
</feature>
<dbReference type="OrthoDB" id="8912465at2759"/>
<reference evidence="4" key="2">
    <citation type="submission" date="2025-08" db="UniProtKB">
        <authorList>
            <consortium name="Ensembl"/>
        </authorList>
    </citation>
    <scope>IDENTIFICATION</scope>
</reference>
<feature type="region of interest" description="Disordered" evidence="3">
    <location>
        <begin position="171"/>
        <end position="210"/>
    </location>
</feature>
<dbReference type="InterPro" id="IPR024843">
    <property type="entry name" value="Dapper"/>
</dbReference>
<protein>
    <submittedName>
        <fullName evidence="4">Uncharacterized LOC114657972</fullName>
    </submittedName>
</protein>
<dbReference type="RefSeq" id="XP_028665805.1">
    <property type="nucleotide sequence ID" value="XM_028809972.2"/>
</dbReference>
<gene>
    <name evidence="4" type="primary">si:ch211-168f7.5</name>
</gene>
<dbReference type="Proteomes" id="UP000694620">
    <property type="component" value="Chromosome 1"/>
</dbReference>
<dbReference type="Ensembl" id="ENSECRT00000015999.1">
    <property type="protein sequence ID" value="ENSECRP00000015719.1"/>
    <property type="gene ID" value="ENSECRG00000010496.1"/>
</dbReference>
<evidence type="ECO:0000256" key="2">
    <source>
        <dbReference type="ARBA" id="ARBA00023054"/>
    </source>
</evidence>
<evidence type="ECO:0000313" key="5">
    <source>
        <dbReference type="Proteomes" id="UP000694620"/>
    </source>
</evidence>
<keyword evidence="5" id="KW-1185">Reference proteome</keyword>
<keyword evidence="2" id="KW-0175">Coiled coil</keyword>
<evidence type="ECO:0000256" key="3">
    <source>
        <dbReference type="SAM" id="MobiDB-lite"/>
    </source>
</evidence>
<dbReference type="PANTHER" id="PTHR15919">
    <property type="entry name" value="DAPPER-RELATED"/>
    <property type="match status" value="1"/>
</dbReference>
<feature type="compositionally biased region" description="Polar residues" evidence="3">
    <location>
        <begin position="177"/>
        <end position="194"/>
    </location>
</feature>
<sequence length="841" mass="93019">MACGVSSRRTGISSPWSGNERVRIGERFHASLAGIVELDLLKSVHRELVETALRQTDDQHEGHKRQPLRDQMSSQDCSGCYLDGLKDRKLDRSQSQDLLDEPEKGRLRQTLSSFSSEHLELDQRCHLHNDSVTTAFPGDSQLDSDSRPSSGFYSVSGSSLSNSCTSVFSEGPAGSGWNVQSRPRSTDDSATQGSEFRLQEQGGLTASREAKRPVSAGDLDLLYGFISIAELCPPTRAVATAAAACVSVSSTVQPQLSLDPKYRSDLISRNTNEIYHYPSPLHAVALQSPLYTTVSENSGESKEELNEDKSVNTSVATITPLLPMKEHETDSALSSTNLSGNSNILTSPGLSCPSEVSKMEKYISKLVVRYRCRSATTPFNLKNGIPKQVVDPSMVSHQKSLSMSSICSGSTSSTVVGGTINSVSSLNSVNSVQNVNVSANIAWKGRRRISTCCMVKSPEGPGTEGPRTSPGFQECWRNSNSPSNRNSVISLSFDETAVNWGSKKSSMNNASKPEDFYCHTPGLMPGVDLLKERDEEYECDKENVAWEWNKLPKHLQENCTSDGNFQYSRPFYKRATSLRWTSSDTEQLYQGKHASKELVKASTISGLNGMYGLDCYLTDRQTPVLLTNKTTASGSMSSKNGPITSNSKRKISFRKRLEALVTGKRSSSGGRSSSEMHLNSFSGKENKKKSHLFRSESHNALVNSRKQRWMSVMEISSHATGEGDCMRRHRDQLFQDTRKYPSRIGLISNQRGAFCQDARFVVDSSQMDLASGCLFRGSQASLCSINGEYWGVLHLRPDYESRVSDEESETRLYRTKSFRELRKKVFSSMRPFSFKSQSLRK</sequence>
<proteinExistence type="inferred from homology"/>
<dbReference type="GeneTree" id="ENSGT00950000183181"/>
<reference evidence="4" key="1">
    <citation type="submission" date="2021-06" db="EMBL/GenBank/DDBJ databases">
        <authorList>
            <consortium name="Wellcome Sanger Institute Data Sharing"/>
        </authorList>
    </citation>
    <scope>NUCLEOTIDE SEQUENCE [LARGE SCALE GENOMIC DNA]</scope>
</reference>
<accession>A0A8C4SF29</accession>
<reference evidence="4" key="3">
    <citation type="submission" date="2025-09" db="UniProtKB">
        <authorList>
            <consortium name="Ensembl"/>
        </authorList>
    </citation>
    <scope>IDENTIFICATION</scope>
</reference>
<dbReference type="PANTHER" id="PTHR15919:SF14">
    <property type="entry name" value="DAPPER HOMOLOG 2"/>
    <property type="match status" value="1"/>
</dbReference>
<dbReference type="AlphaFoldDB" id="A0A8C4SF29"/>
<organism evidence="4 5">
    <name type="scientific">Erpetoichthys calabaricus</name>
    <name type="common">Rope fish</name>
    <name type="synonym">Calamoichthys calabaricus</name>
    <dbReference type="NCBI Taxonomy" id="27687"/>
    <lineage>
        <taxon>Eukaryota</taxon>
        <taxon>Metazoa</taxon>
        <taxon>Chordata</taxon>
        <taxon>Craniata</taxon>
        <taxon>Vertebrata</taxon>
        <taxon>Euteleostomi</taxon>
        <taxon>Actinopterygii</taxon>
        <taxon>Polypteriformes</taxon>
        <taxon>Polypteridae</taxon>
        <taxon>Erpetoichthys</taxon>
    </lineage>
</organism>
<dbReference type="GeneID" id="114657972"/>
<feature type="region of interest" description="Disordered" evidence="3">
    <location>
        <begin position="55"/>
        <end position="75"/>
    </location>
</feature>
<dbReference type="GO" id="GO:0005737">
    <property type="term" value="C:cytoplasm"/>
    <property type="evidence" value="ECO:0007669"/>
    <property type="project" value="TreeGrafter"/>
</dbReference>
<dbReference type="GO" id="GO:1900108">
    <property type="term" value="P:negative regulation of nodal signaling pathway"/>
    <property type="evidence" value="ECO:0007669"/>
    <property type="project" value="TreeGrafter"/>
</dbReference>
<name>A0A8C4SF29_ERPCA</name>